<reference evidence="2 3" key="1">
    <citation type="journal article" date="2015" name="Front. Microbiol.">
        <title>Genome sequence of the plant growth promoting endophytic yeast Rhodotorula graminis WP1.</title>
        <authorList>
            <person name="Firrincieli A."/>
            <person name="Otillar R."/>
            <person name="Salamov A."/>
            <person name="Schmutz J."/>
            <person name="Khan Z."/>
            <person name="Redman R.S."/>
            <person name="Fleck N.D."/>
            <person name="Lindquist E."/>
            <person name="Grigoriev I.V."/>
            <person name="Doty S.L."/>
        </authorList>
    </citation>
    <scope>NUCLEOTIDE SEQUENCE [LARGE SCALE GENOMIC DNA]</scope>
    <source>
        <strain evidence="2 3">WP1</strain>
    </source>
</reference>
<feature type="region of interest" description="Disordered" evidence="1">
    <location>
        <begin position="418"/>
        <end position="442"/>
    </location>
</feature>
<dbReference type="OrthoDB" id="2538017at2759"/>
<proteinExistence type="predicted"/>
<keyword evidence="3" id="KW-1185">Reference proteome</keyword>
<organism evidence="2 3">
    <name type="scientific">Rhodotorula graminis (strain WP1)</name>
    <dbReference type="NCBI Taxonomy" id="578459"/>
    <lineage>
        <taxon>Eukaryota</taxon>
        <taxon>Fungi</taxon>
        <taxon>Dikarya</taxon>
        <taxon>Basidiomycota</taxon>
        <taxon>Pucciniomycotina</taxon>
        <taxon>Microbotryomycetes</taxon>
        <taxon>Sporidiobolales</taxon>
        <taxon>Sporidiobolaceae</taxon>
        <taxon>Rhodotorula</taxon>
    </lineage>
</organism>
<dbReference type="OMA" id="RQINRWA"/>
<name>A0A0P9F8Z7_RHOGW</name>
<gene>
    <name evidence="2" type="ORF">RHOBADRAFT_56226</name>
</gene>
<evidence type="ECO:0000256" key="1">
    <source>
        <dbReference type="SAM" id="MobiDB-lite"/>
    </source>
</evidence>
<feature type="compositionally biased region" description="Low complexity" evidence="1">
    <location>
        <begin position="430"/>
        <end position="442"/>
    </location>
</feature>
<dbReference type="GeneID" id="28978700"/>
<feature type="region of interest" description="Disordered" evidence="1">
    <location>
        <begin position="1"/>
        <end position="26"/>
    </location>
</feature>
<evidence type="ECO:0000313" key="2">
    <source>
        <dbReference type="EMBL" id="KPV72103.1"/>
    </source>
</evidence>
<sequence>MAYHAQSFQYQPSSQAQPGQAHQQNSMQAILNHQDSYSVVQQQQLVGDEEYNRLLKNYKLAHLRIEEQRSAMLEQEKQNAALRKHIMLLEGGDSGGATVVGVHSAGGGGGSTVDDFTIKNSSSSLERRINRWAADTLAAHLRAAPPPPPGTDAASFQHLALVPLAEALFRDVDNVAASPFLVGLSQMGFDYPGLGIVVQSLLRHVMSQLLCDGIVNKLLVTNSEDANQELTKLHEQLFHREPLVASVWRRQTFSAAVDSLDPEMSLSLFREHMAHVFSLINPDPSTIAPELEAVLDASYLYSRMLHKSYSPGGALEGSGFYRSFVCQVGAPLDPTQLELIKKCYRTERGEPERVGACLFPGLVKETAIDTTPVPQITIRHGLPGVQTAPTKKRETRTLVVRRAQVICECALAAHGVSTHARTTASPVPNGSVGASSGAHSVQ</sequence>
<dbReference type="STRING" id="578459.A0A0P9F8Z7"/>
<dbReference type="AlphaFoldDB" id="A0A0P9F8Z7"/>
<protein>
    <submittedName>
        <fullName evidence="2">Uncharacterized protein</fullName>
    </submittedName>
</protein>
<dbReference type="RefSeq" id="XP_018268152.1">
    <property type="nucleotide sequence ID" value="XM_018418252.1"/>
</dbReference>
<dbReference type="EMBL" id="KQ474089">
    <property type="protein sequence ID" value="KPV72103.1"/>
    <property type="molecule type" value="Genomic_DNA"/>
</dbReference>
<dbReference type="Proteomes" id="UP000053890">
    <property type="component" value="Unassembled WGS sequence"/>
</dbReference>
<feature type="compositionally biased region" description="Polar residues" evidence="1">
    <location>
        <begin position="419"/>
        <end position="428"/>
    </location>
</feature>
<evidence type="ECO:0000313" key="3">
    <source>
        <dbReference type="Proteomes" id="UP000053890"/>
    </source>
</evidence>
<accession>A0A0P9F8Z7</accession>